<dbReference type="OrthoDB" id="6724830at2759"/>
<accession>A0A0L8GXU8</accession>
<protein>
    <submittedName>
        <fullName evidence="2">Uncharacterized protein</fullName>
    </submittedName>
</protein>
<evidence type="ECO:0000313" key="2">
    <source>
        <dbReference type="EMBL" id="KOF81415.1"/>
    </source>
</evidence>
<dbReference type="GO" id="GO:0019902">
    <property type="term" value="F:phosphatase binding"/>
    <property type="evidence" value="ECO:0007669"/>
    <property type="project" value="InterPro"/>
</dbReference>
<dbReference type="PANTHER" id="PTHR21055">
    <property type="entry name" value="PROTEIN PHOSPHATASE 1 REGULATORY SUBUNIT 36"/>
    <property type="match status" value="1"/>
</dbReference>
<dbReference type="STRING" id="37653.A0A0L8GXU8"/>
<organism evidence="2">
    <name type="scientific">Octopus bimaculoides</name>
    <name type="common">California two-spotted octopus</name>
    <dbReference type="NCBI Taxonomy" id="37653"/>
    <lineage>
        <taxon>Eukaryota</taxon>
        <taxon>Metazoa</taxon>
        <taxon>Spiralia</taxon>
        <taxon>Lophotrochozoa</taxon>
        <taxon>Mollusca</taxon>
        <taxon>Cephalopoda</taxon>
        <taxon>Coleoidea</taxon>
        <taxon>Octopodiformes</taxon>
        <taxon>Octopoda</taxon>
        <taxon>Incirrata</taxon>
        <taxon>Octopodidae</taxon>
        <taxon>Octopus</taxon>
    </lineage>
</organism>
<gene>
    <name evidence="2" type="ORF">OCBIM_22026535mg</name>
</gene>
<evidence type="ECO:0000256" key="1">
    <source>
        <dbReference type="SAM" id="MobiDB-lite"/>
    </source>
</evidence>
<sequence length="426" mass="49528">MPQEKQKFHLDGRHDNGLNTLSFIFRDKIFRGTSSCLMDLKHLSQGKWNLNIETCNLEFKRFHITPDISLTTIFDAIEKADKIMRTKDQSEAMLADLKTSWEQHPGQPVFKKSSSFSKSADVVTLHHLKSITDQTTSYHFGKTPESFYTIYNSQQFDLFLINLLRYFHFYFEREALRKKYQSNHFPVNSYESELKANAKIEICQNLLGQTYCSLIMGLGVENQHHMECGKSRVSSTRKDRINFERLYIFCTYFLGISYRQAEHGIINKEINRLLRSENFNLTIQFIEQGVDTTSQFSIKEDVPYFESVKIERKLKRPAINALINQRSPALISVFPEPKEKSAWLFEKRKKETWSSYNNAAIQAKRFFDEVKALESSPDFLSERYGILGEPLNKFTAGLVPVESETDQDEETNNSSQSKLRSSEAIE</sequence>
<proteinExistence type="predicted"/>
<dbReference type="PANTHER" id="PTHR21055:SF3">
    <property type="entry name" value="PROTEIN PHOSPHATASE 1 REGULATORY SUBUNIT 36"/>
    <property type="match status" value="1"/>
</dbReference>
<name>A0A0L8GXU8_OCTBM</name>
<dbReference type="InterPro" id="IPR026142">
    <property type="entry name" value="Pro_pase_1_reg_su_36"/>
</dbReference>
<feature type="region of interest" description="Disordered" evidence="1">
    <location>
        <begin position="398"/>
        <end position="426"/>
    </location>
</feature>
<dbReference type="AlphaFoldDB" id="A0A0L8GXU8"/>
<dbReference type="Pfam" id="PF14895">
    <property type="entry name" value="PPPI_inhib"/>
    <property type="match status" value="1"/>
</dbReference>
<dbReference type="EMBL" id="KQ420065">
    <property type="protein sequence ID" value="KOF81415.1"/>
    <property type="molecule type" value="Genomic_DNA"/>
</dbReference>
<reference evidence="2" key="1">
    <citation type="submission" date="2015-07" db="EMBL/GenBank/DDBJ databases">
        <title>MeaNS - Measles Nucleotide Surveillance Program.</title>
        <authorList>
            <person name="Tran T."/>
            <person name="Druce J."/>
        </authorList>
    </citation>
    <scope>NUCLEOTIDE SEQUENCE</scope>
    <source>
        <strain evidence="2">UCB-OBI-ISO-001</strain>
        <tissue evidence="2">Gonad</tissue>
    </source>
</reference>